<accession>A0A178KL83</accession>
<keyword evidence="1" id="KW-0732">Signal</keyword>
<evidence type="ECO:0000313" key="3">
    <source>
        <dbReference type="Proteomes" id="UP000078503"/>
    </source>
</evidence>
<feature type="signal peptide" evidence="1">
    <location>
        <begin position="1"/>
        <end position="23"/>
    </location>
</feature>
<organism evidence="2 3">
    <name type="scientific">Photobacterium jeanii</name>
    <dbReference type="NCBI Taxonomy" id="858640"/>
    <lineage>
        <taxon>Bacteria</taxon>
        <taxon>Pseudomonadati</taxon>
        <taxon>Pseudomonadota</taxon>
        <taxon>Gammaproteobacteria</taxon>
        <taxon>Vibrionales</taxon>
        <taxon>Vibrionaceae</taxon>
        <taxon>Photobacterium</taxon>
    </lineage>
</organism>
<dbReference type="AlphaFoldDB" id="A0A178KL83"/>
<dbReference type="Proteomes" id="UP000078503">
    <property type="component" value="Unassembled WGS sequence"/>
</dbReference>
<feature type="chain" id="PRO_5008090421" evidence="1">
    <location>
        <begin position="24"/>
        <end position="195"/>
    </location>
</feature>
<dbReference type="InterPro" id="IPR011990">
    <property type="entry name" value="TPR-like_helical_dom_sf"/>
</dbReference>
<gene>
    <name evidence="2" type="ORF">A3K86_04025</name>
</gene>
<keyword evidence="3" id="KW-1185">Reference proteome</keyword>
<protein>
    <submittedName>
        <fullName evidence="2">Uncharacterized protein</fullName>
    </submittedName>
</protein>
<sequence length="195" mass="22602">MPLHCTPLLLLISLLLPVLSVQAADDDFTYCHSYAGLNFPDYRALWNPKSPQQTELSYKALLNLATKSHDKTYLSELLSQIARTYTVRQQYQSAAYFLSQAALYFDDAAPTARGHYWKEQARMNYAQQDMAAAIASLDKAWFWAEQGQDDRLKVEVARLYDDYQFRPDENWQQKISRIIEITQDLKLKHDVISLN</sequence>
<dbReference type="OrthoDB" id="5593170at2"/>
<evidence type="ECO:0000256" key="1">
    <source>
        <dbReference type="SAM" id="SignalP"/>
    </source>
</evidence>
<reference evidence="2 3" key="1">
    <citation type="submission" date="2016-03" db="EMBL/GenBank/DDBJ databases">
        <title>Photobacterium proteolyticum sp. nov. a protease producing bacterium isolated from ocean sediments of Laizhou Bay.</title>
        <authorList>
            <person name="Li Y."/>
        </authorList>
    </citation>
    <scope>NUCLEOTIDE SEQUENCE [LARGE SCALE GENOMIC DNA]</scope>
    <source>
        <strain evidence="2 3">R-40508</strain>
    </source>
</reference>
<dbReference type="EMBL" id="LVHF01000012">
    <property type="protein sequence ID" value="OAN18089.1"/>
    <property type="molecule type" value="Genomic_DNA"/>
</dbReference>
<dbReference type="Gene3D" id="1.25.40.10">
    <property type="entry name" value="Tetratricopeptide repeat domain"/>
    <property type="match status" value="1"/>
</dbReference>
<dbReference type="STRING" id="858640.A3K86_04025"/>
<name>A0A178KL83_9GAMM</name>
<evidence type="ECO:0000313" key="2">
    <source>
        <dbReference type="EMBL" id="OAN18089.1"/>
    </source>
</evidence>
<proteinExistence type="predicted"/>
<dbReference type="RefSeq" id="WP_068328080.1">
    <property type="nucleotide sequence ID" value="NZ_LVHF01000012.1"/>
</dbReference>
<comment type="caution">
    <text evidence="2">The sequence shown here is derived from an EMBL/GenBank/DDBJ whole genome shotgun (WGS) entry which is preliminary data.</text>
</comment>